<dbReference type="InterPro" id="IPR009071">
    <property type="entry name" value="HMG_box_dom"/>
</dbReference>
<keyword evidence="1 3" id="KW-0238">DNA-binding</keyword>
<keyword evidence="3" id="KW-0539">Nucleus</keyword>
<dbReference type="GO" id="GO:0030154">
    <property type="term" value="P:cell differentiation"/>
    <property type="evidence" value="ECO:0007669"/>
    <property type="project" value="TreeGrafter"/>
</dbReference>
<dbReference type="PROSITE" id="PS50118">
    <property type="entry name" value="HMG_BOX_2"/>
    <property type="match status" value="1"/>
</dbReference>
<dbReference type="GO" id="GO:0005634">
    <property type="term" value="C:nucleus"/>
    <property type="evidence" value="ECO:0007669"/>
    <property type="project" value="UniProtKB-UniRule"/>
</dbReference>
<protein>
    <submittedName>
        <fullName evidence="5">20472_t:CDS:1</fullName>
    </submittedName>
</protein>
<dbReference type="SUPFAM" id="SSF47095">
    <property type="entry name" value="HMG-box"/>
    <property type="match status" value="1"/>
</dbReference>
<dbReference type="SMART" id="SM00398">
    <property type="entry name" value="HMG"/>
    <property type="match status" value="1"/>
</dbReference>
<dbReference type="Pfam" id="PF00505">
    <property type="entry name" value="HMG_box"/>
    <property type="match status" value="1"/>
</dbReference>
<reference evidence="5" key="1">
    <citation type="submission" date="2021-06" db="EMBL/GenBank/DDBJ databases">
        <authorList>
            <person name="Kallberg Y."/>
            <person name="Tangrot J."/>
            <person name="Rosling A."/>
        </authorList>
    </citation>
    <scope>NUCLEOTIDE SEQUENCE</scope>
    <source>
        <strain evidence="5">FL966</strain>
    </source>
</reference>
<evidence type="ECO:0000313" key="6">
    <source>
        <dbReference type="Proteomes" id="UP000789759"/>
    </source>
</evidence>
<organism evidence="5 6">
    <name type="scientific">Cetraspora pellucida</name>
    <dbReference type="NCBI Taxonomy" id="1433469"/>
    <lineage>
        <taxon>Eukaryota</taxon>
        <taxon>Fungi</taxon>
        <taxon>Fungi incertae sedis</taxon>
        <taxon>Mucoromycota</taxon>
        <taxon>Glomeromycotina</taxon>
        <taxon>Glomeromycetes</taxon>
        <taxon>Diversisporales</taxon>
        <taxon>Gigasporaceae</taxon>
        <taxon>Cetraspora</taxon>
    </lineage>
</organism>
<dbReference type="PANTHER" id="PTHR10270">
    <property type="entry name" value="SOX TRANSCRIPTION FACTOR"/>
    <property type="match status" value="1"/>
</dbReference>
<accession>A0A9N9EWJ3</accession>
<keyword evidence="6" id="KW-1185">Reference proteome</keyword>
<dbReference type="PANTHER" id="PTHR10270:SF161">
    <property type="entry name" value="SEX-DETERMINING REGION Y PROTEIN"/>
    <property type="match status" value="1"/>
</dbReference>
<dbReference type="Proteomes" id="UP000789759">
    <property type="component" value="Unassembled WGS sequence"/>
</dbReference>
<evidence type="ECO:0000256" key="3">
    <source>
        <dbReference type="PROSITE-ProRule" id="PRU00267"/>
    </source>
</evidence>
<feature type="domain" description="HMG box" evidence="4">
    <location>
        <begin position="73"/>
        <end position="141"/>
    </location>
</feature>
<sequence>MTKTKFLSIKPIKSKRKKQIHYFETAVFKDKLRLSIERNIRDFISDKEDFNFNHTVEQLLAPCKKTRGKRGRITRPQNAFILYKKDFNDQIKKEYPNATFAQISKIIGGKWASALDETKNRYILLAKLCSRVHRDIFPNYKFMTRLTREKKDYIMPKESKESEKELQRPWSPLSSIIVPEESQPSLNEQTTLFDLGINMPQENYGVVNALQETQLMTESHYLDPMTELIDMFQSNKQFTTNCHNYPNYFNYETESTEILPFDLTENACVDTTLPFRFSENTSIDTTLPLHFIQSTPQDFNDYPVGTVNSDSFLFNTTFDSFESTNEHLYNIFDLTDI</sequence>
<dbReference type="AlphaFoldDB" id="A0A9N9EWJ3"/>
<dbReference type="OrthoDB" id="6247875at2759"/>
<dbReference type="GO" id="GO:0000122">
    <property type="term" value="P:negative regulation of transcription by RNA polymerase II"/>
    <property type="evidence" value="ECO:0007669"/>
    <property type="project" value="TreeGrafter"/>
</dbReference>
<name>A0A9N9EWJ3_9GLOM</name>
<dbReference type="GO" id="GO:0000978">
    <property type="term" value="F:RNA polymerase II cis-regulatory region sequence-specific DNA binding"/>
    <property type="evidence" value="ECO:0007669"/>
    <property type="project" value="TreeGrafter"/>
</dbReference>
<evidence type="ECO:0000313" key="5">
    <source>
        <dbReference type="EMBL" id="CAG8695377.1"/>
    </source>
</evidence>
<dbReference type="GO" id="GO:0001228">
    <property type="term" value="F:DNA-binding transcription activator activity, RNA polymerase II-specific"/>
    <property type="evidence" value="ECO:0007669"/>
    <property type="project" value="TreeGrafter"/>
</dbReference>
<keyword evidence="2" id="KW-0804">Transcription</keyword>
<evidence type="ECO:0000256" key="2">
    <source>
        <dbReference type="ARBA" id="ARBA00023163"/>
    </source>
</evidence>
<evidence type="ECO:0000259" key="4">
    <source>
        <dbReference type="PROSITE" id="PS50118"/>
    </source>
</evidence>
<proteinExistence type="predicted"/>
<gene>
    <name evidence="5" type="ORF">CPELLU_LOCUS11532</name>
</gene>
<dbReference type="EMBL" id="CAJVQA010010296">
    <property type="protein sequence ID" value="CAG8695377.1"/>
    <property type="molecule type" value="Genomic_DNA"/>
</dbReference>
<dbReference type="InterPro" id="IPR036910">
    <property type="entry name" value="HMG_box_dom_sf"/>
</dbReference>
<dbReference type="InterPro" id="IPR050140">
    <property type="entry name" value="SRY-related_HMG-box_TF-like"/>
</dbReference>
<dbReference type="Gene3D" id="1.10.30.10">
    <property type="entry name" value="High mobility group box domain"/>
    <property type="match status" value="1"/>
</dbReference>
<dbReference type="CDD" id="cd01389">
    <property type="entry name" value="HMG-box_ROX1-like"/>
    <property type="match status" value="1"/>
</dbReference>
<comment type="caution">
    <text evidence="5">The sequence shown here is derived from an EMBL/GenBank/DDBJ whole genome shotgun (WGS) entry which is preliminary data.</text>
</comment>
<evidence type="ECO:0000256" key="1">
    <source>
        <dbReference type="ARBA" id="ARBA00023125"/>
    </source>
</evidence>
<feature type="DNA-binding region" description="HMG box" evidence="3">
    <location>
        <begin position="73"/>
        <end position="141"/>
    </location>
</feature>